<keyword evidence="1" id="KW-0808">Transferase</keyword>
<feature type="domain" description="Protein kinase" evidence="6">
    <location>
        <begin position="476"/>
        <end position="737"/>
    </location>
</feature>
<evidence type="ECO:0000256" key="5">
    <source>
        <dbReference type="PROSITE-ProRule" id="PRU10141"/>
    </source>
</evidence>
<accession>A0A367KPG3</accession>
<dbReference type="PROSITE" id="PS00107">
    <property type="entry name" value="PROTEIN_KINASE_ATP"/>
    <property type="match status" value="1"/>
</dbReference>
<dbReference type="Gene3D" id="1.10.150.50">
    <property type="entry name" value="Transcription Factor, Ets-1"/>
    <property type="match status" value="1"/>
</dbReference>
<dbReference type="PROSITE" id="PS00108">
    <property type="entry name" value="PROTEIN_KINASE_ST"/>
    <property type="match status" value="1"/>
</dbReference>
<organism evidence="8 9">
    <name type="scientific">Rhizopus stolonifer</name>
    <name type="common">Rhizopus nigricans</name>
    <dbReference type="NCBI Taxonomy" id="4846"/>
    <lineage>
        <taxon>Eukaryota</taxon>
        <taxon>Fungi</taxon>
        <taxon>Fungi incertae sedis</taxon>
        <taxon>Mucoromycota</taxon>
        <taxon>Mucoromycotina</taxon>
        <taxon>Mucoromycetes</taxon>
        <taxon>Mucorales</taxon>
        <taxon>Mucorineae</taxon>
        <taxon>Rhizopodaceae</taxon>
        <taxon>Rhizopus</taxon>
    </lineage>
</organism>
<dbReference type="PROSITE" id="PS50105">
    <property type="entry name" value="SAM_DOMAIN"/>
    <property type="match status" value="1"/>
</dbReference>
<dbReference type="AlphaFoldDB" id="A0A367KPG3"/>
<dbReference type="STRING" id="4846.A0A367KPG3"/>
<keyword evidence="3" id="KW-0418">Kinase</keyword>
<reference evidence="8 9" key="1">
    <citation type="journal article" date="2018" name="G3 (Bethesda)">
        <title>Phylogenetic and Phylogenomic Definition of Rhizopus Species.</title>
        <authorList>
            <person name="Gryganskyi A.P."/>
            <person name="Golan J."/>
            <person name="Dolatabadi S."/>
            <person name="Mondo S."/>
            <person name="Robb S."/>
            <person name="Idnurm A."/>
            <person name="Muszewska A."/>
            <person name="Steczkiewicz K."/>
            <person name="Masonjones S."/>
            <person name="Liao H.L."/>
            <person name="Gajdeczka M.T."/>
            <person name="Anike F."/>
            <person name="Vuek A."/>
            <person name="Anishchenko I.M."/>
            <person name="Voigt K."/>
            <person name="de Hoog G.S."/>
            <person name="Smith M.E."/>
            <person name="Heitman J."/>
            <person name="Vilgalys R."/>
            <person name="Stajich J.E."/>
        </authorList>
    </citation>
    <scope>NUCLEOTIDE SEQUENCE [LARGE SCALE GENOMIC DNA]</scope>
    <source>
        <strain evidence="8 9">LSU 92-RS-03</strain>
    </source>
</reference>
<evidence type="ECO:0000256" key="2">
    <source>
        <dbReference type="ARBA" id="ARBA00022741"/>
    </source>
</evidence>
<dbReference type="InterPro" id="IPR001660">
    <property type="entry name" value="SAM"/>
</dbReference>
<evidence type="ECO:0000313" key="9">
    <source>
        <dbReference type="Proteomes" id="UP000253551"/>
    </source>
</evidence>
<protein>
    <recommendedName>
        <fullName evidence="10">ATP binding</fullName>
    </recommendedName>
</protein>
<evidence type="ECO:0000259" key="7">
    <source>
        <dbReference type="PROSITE" id="PS50105"/>
    </source>
</evidence>
<dbReference type="InterPro" id="IPR017441">
    <property type="entry name" value="Protein_kinase_ATP_BS"/>
</dbReference>
<dbReference type="SUPFAM" id="SSF56112">
    <property type="entry name" value="Protein kinase-like (PK-like)"/>
    <property type="match status" value="1"/>
</dbReference>
<dbReference type="OrthoDB" id="266718at2759"/>
<dbReference type="Gene3D" id="1.10.510.10">
    <property type="entry name" value="Transferase(Phosphotransferase) domain 1"/>
    <property type="match status" value="1"/>
</dbReference>
<dbReference type="PROSITE" id="PS50011">
    <property type="entry name" value="PROTEIN_KINASE_DOM"/>
    <property type="match status" value="1"/>
</dbReference>
<dbReference type="EMBL" id="PJQM01000793">
    <property type="protein sequence ID" value="RCI04086.1"/>
    <property type="molecule type" value="Genomic_DNA"/>
</dbReference>
<dbReference type="GO" id="GO:0000165">
    <property type="term" value="P:MAPK cascade"/>
    <property type="evidence" value="ECO:0007669"/>
    <property type="project" value="UniProtKB-ARBA"/>
</dbReference>
<feature type="domain" description="SAM" evidence="7">
    <location>
        <begin position="13"/>
        <end position="79"/>
    </location>
</feature>
<evidence type="ECO:0000256" key="3">
    <source>
        <dbReference type="ARBA" id="ARBA00022777"/>
    </source>
</evidence>
<keyword evidence="4 5" id="KW-0067">ATP-binding</keyword>
<keyword evidence="9" id="KW-1185">Reference proteome</keyword>
<dbReference type="Pfam" id="PF00069">
    <property type="entry name" value="Pkinase"/>
    <property type="match status" value="1"/>
</dbReference>
<dbReference type="InterPro" id="IPR000719">
    <property type="entry name" value="Prot_kinase_dom"/>
</dbReference>
<dbReference type="PANTHER" id="PTHR48016:SF56">
    <property type="entry name" value="MAPKK KINASE"/>
    <property type="match status" value="1"/>
</dbReference>
<feature type="binding site" evidence="5">
    <location>
        <position position="505"/>
    </location>
    <ligand>
        <name>ATP</name>
        <dbReference type="ChEBI" id="CHEBI:30616"/>
    </ligand>
</feature>
<dbReference type="InterPro" id="IPR013761">
    <property type="entry name" value="SAM/pointed_sf"/>
</dbReference>
<keyword evidence="2 5" id="KW-0547">Nucleotide-binding</keyword>
<dbReference type="SUPFAM" id="SSF47769">
    <property type="entry name" value="SAM/Pointed domain"/>
    <property type="match status" value="1"/>
</dbReference>
<gene>
    <name evidence="8" type="ORF">CU098_012163</name>
</gene>
<dbReference type="Proteomes" id="UP000253551">
    <property type="component" value="Unassembled WGS sequence"/>
</dbReference>
<dbReference type="PANTHER" id="PTHR48016">
    <property type="entry name" value="MAP KINASE KINASE KINASE SSK2-RELATED-RELATED"/>
    <property type="match status" value="1"/>
</dbReference>
<evidence type="ECO:0000256" key="1">
    <source>
        <dbReference type="ARBA" id="ARBA00022679"/>
    </source>
</evidence>
<evidence type="ECO:0000259" key="6">
    <source>
        <dbReference type="PROSITE" id="PS50011"/>
    </source>
</evidence>
<dbReference type="GO" id="GO:0005524">
    <property type="term" value="F:ATP binding"/>
    <property type="evidence" value="ECO:0007669"/>
    <property type="project" value="UniProtKB-UniRule"/>
</dbReference>
<dbReference type="InterPro" id="IPR011009">
    <property type="entry name" value="Kinase-like_dom_sf"/>
</dbReference>
<dbReference type="CDD" id="cd06606">
    <property type="entry name" value="STKc_MAPKKK"/>
    <property type="match status" value="1"/>
</dbReference>
<dbReference type="GO" id="GO:0004672">
    <property type="term" value="F:protein kinase activity"/>
    <property type="evidence" value="ECO:0007669"/>
    <property type="project" value="InterPro"/>
</dbReference>
<dbReference type="InterPro" id="IPR008271">
    <property type="entry name" value="Ser/Thr_kinase_AS"/>
</dbReference>
<proteinExistence type="predicted"/>
<sequence>MKSPQEQHKQVVWSLENVSQWLVSNGWSCLVDTFTDYNIQHDRFLNLNMENLQELLSHDTFAAIDKQQLLSAIQQLKAEQKPSKPRIAIPAYPTHHLKPTHRFDITQFIPKRTSSNESNVSKLLASFQPTMMMMQNNRTAPKNPRINATNPEILSKLFGKRLPVPNRERRIQVTLDADTFIRLWIDPTHVIDIKRAILHKLNIEAELNYFLFFHENGPQSTIPLTDEELMYVCETSDNNQTNRVLVVPVEGYRLICQPIYHQHNSQTRYVLIQTSPTPSPISSSSVTGIQLTDPETPQDHDLIDLDPSHHASRRPSLWNIPASLYPPSIECAFEGVSLYDPPTPIHDQPSHDFIQQTTLVVESPPSPTDSERPSEAIVGERPSFERLYQDIDKYLPQHDVDKEIIQQKQPSRRLLGHRPSVRIVANEAHRRWKHLPKSICRRKSTKMWDRLIERVKPGEENRIELPTLAQPAKMQWMRGDLIGHGSFSRVYHALNLATLEWMAVKQVDAVITQADQHNQDLKAASDALYREIQLLKDLDHENIVQYIAYDYNPDEGHIYIFLEYVPGGSISSLLDKYGSLNECLIGFFTRQILQGLAYLHEKGILHRDIKGGNVLIDHDGVCKITDFGLSKSQHESDSTHSHMKGTLYWMAPEVLEHHYSPKVDIWSLGCTVLEMITGEHPWMELTTLAALYQIGLHNAPAIPTNISDQAKDFLQQCLQIDPEQRPTASELLQHPFVQPDPTFDFKASLKQQTLQT</sequence>
<dbReference type="SMART" id="SM00454">
    <property type="entry name" value="SAM"/>
    <property type="match status" value="1"/>
</dbReference>
<evidence type="ECO:0008006" key="10">
    <source>
        <dbReference type="Google" id="ProtNLM"/>
    </source>
</evidence>
<name>A0A367KPG3_RHIST</name>
<dbReference type="SMART" id="SM00220">
    <property type="entry name" value="S_TKc"/>
    <property type="match status" value="1"/>
</dbReference>
<dbReference type="InterPro" id="IPR050538">
    <property type="entry name" value="MAP_kinase_kinase_kinase"/>
</dbReference>
<evidence type="ECO:0000256" key="4">
    <source>
        <dbReference type="ARBA" id="ARBA00022840"/>
    </source>
</evidence>
<comment type="caution">
    <text evidence="8">The sequence shown here is derived from an EMBL/GenBank/DDBJ whole genome shotgun (WGS) entry which is preliminary data.</text>
</comment>
<evidence type="ECO:0000313" key="8">
    <source>
        <dbReference type="EMBL" id="RCI04086.1"/>
    </source>
</evidence>
<dbReference type="Pfam" id="PF07647">
    <property type="entry name" value="SAM_2"/>
    <property type="match status" value="1"/>
</dbReference>